<accession>A0ACD1GSU3</accession>
<gene>
    <name evidence="1" type="ORF">BO66DRAFT_240280</name>
</gene>
<reference evidence="1" key="1">
    <citation type="submission" date="2018-02" db="EMBL/GenBank/DDBJ databases">
        <title>The genomes of Aspergillus section Nigri reveals drivers in fungal speciation.</title>
        <authorList>
            <consortium name="DOE Joint Genome Institute"/>
            <person name="Vesth T.C."/>
            <person name="Nybo J."/>
            <person name="Theobald S."/>
            <person name="Brandl J."/>
            <person name="Frisvad J.C."/>
            <person name="Nielsen K.F."/>
            <person name="Lyhne E.K."/>
            <person name="Kogle M.E."/>
            <person name="Kuo A."/>
            <person name="Riley R."/>
            <person name="Clum A."/>
            <person name="Nolan M."/>
            <person name="Lipzen A."/>
            <person name="Salamov A."/>
            <person name="Henrissat B."/>
            <person name="Wiebenga A."/>
            <person name="De vries R.P."/>
            <person name="Grigoriev I.V."/>
            <person name="Mortensen U.H."/>
            <person name="Andersen M.R."/>
            <person name="Baker S.E."/>
        </authorList>
    </citation>
    <scope>NUCLEOTIDE SEQUENCE</scope>
    <source>
        <strain evidence="1">CBS 121060</strain>
    </source>
</reference>
<name>A0ACD1GSU3_9EURO</name>
<protein>
    <submittedName>
        <fullName evidence="1">Uncharacterized protein</fullName>
    </submittedName>
</protein>
<keyword evidence="2" id="KW-1185">Reference proteome</keyword>
<proteinExistence type="predicted"/>
<evidence type="ECO:0000313" key="1">
    <source>
        <dbReference type="EMBL" id="RAH64416.1"/>
    </source>
</evidence>
<sequence length="119" mass="13278">MRMLLCAILICICTIILTRCGALRLTKPPFFFYVRSPIFAVQLIYVDQGGFSLLWVTADATLACNRQLAYCNQPRNHLLVDSEAGPIEGRYIKSIHSSSPAKTFIHHFSAPSTCDNSIL</sequence>
<organism evidence="1 2">
    <name type="scientific">Aspergillus aculeatinus CBS 121060</name>
    <dbReference type="NCBI Taxonomy" id="1448322"/>
    <lineage>
        <taxon>Eukaryota</taxon>
        <taxon>Fungi</taxon>
        <taxon>Dikarya</taxon>
        <taxon>Ascomycota</taxon>
        <taxon>Pezizomycotina</taxon>
        <taxon>Eurotiomycetes</taxon>
        <taxon>Eurotiomycetidae</taxon>
        <taxon>Eurotiales</taxon>
        <taxon>Aspergillaceae</taxon>
        <taxon>Aspergillus</taxon>
        <taxon>Aspergillus subgen. Circumdati</taxon>
    </lineage>
</organism>
<dbReference type="EMBL" id="KZ825012">
    <property type="protein sequence ID" value="RAH64416.1"/>
    <property type="molecule type" value="Genomic_DNA"/>
</dbReference>
<dbReference type="Proteomes" id="UP000249661">
    <property type="component" value="Unassembled WGS sequence"/>
</dbReference>
<evidence type="ECO:0000313" key="2">
    <source>
        <dbReference type="Proteomes" id="UP000249661"/>
    </source>
</evidence>